<gene>
    <name evidence="1" type="ORF">ABHF33_09905</name>
</gene>
<protein>
    <submittedName>
        <fullName evidence="1">Transglutaminase-like cysteine peptidase</fullName>
    </submittedName>
</protein>
<reference evidence="1" key="1">
    <citation type="submission" date="2024-05" db="EMBL/GenBank/DDBJ databases">
        <authorList>
            <person name="Yang L."/>
            <person name="Pan L."/>
        </authorList>
    </citation>
    <scope>NUCLEOTIDE SEQUENCE</scope>
    <source>
        <strain evidence="1">FCG-7</strain>
    </source>
</reference>
<dbReference type="Gene3D" id="3.10.620.30">
    <property type="match status" value="1"/>
</dbReference>
<dbReference type="KEGG" id="cmav:ABHF33_09905"/>
<dbReference type="EMBL" id="CP157355">
    <property type="protein sequence ID" value="XBL99383.1"/>
    <property type="molecule type" value="Genomic_DNA"/>
</dbReference>
<dbReference type="Pfam" id="PF06035">
    <property type="entry name" value="Peptidase_C93"/>
    <property type="match status" value="1"/>
</dbReference>
<organism evidence="1">
    <name type="scientific">Chitinibacter mangrovi</name>
    <dbReference type="NCBI Taxonomy" id="3153927"/>
    <lineage>
        <taxon>Bacteria</taxon>
        <taxon>Pseudomonadati</taxon>
        <taxon>Pseudomonadota</taxon>
        <taxon>Betaproteobacteria</taxon>
        <taxon>Neisseriales</taxon>
        <taxon>Chitinibacteraceae</taxon>
        <taxon>Chitinibacter</taxon>
    </lineage>
</organism>
<accession>A0AAU7F7B4</accession>
<dbReference type="AlphaFoldDB" id="A0AAU7F7B4"/>
<dbReference type="InterPro" id="IPR010319">
    <property type="entry name" value="Transglutaminase-like_Cys_pept"/>
</dbReference>
<evidence type="ECO:0000313" key="1">
    <source>
        <dbReference type="EMBL" id="XBL99383.1"/>
    </source>
</evidence>
<dbReference type="PANTHER" id="PTHR39327:SF1">
    <property type="entry name" value="BLR5470 PROTEIN"/>
    <property type="match status" value="1"/>
</dbReference>
<name>A0AAU7F7B4_9NEIS</name>
<dbReference type="RefSeq" id="WP_348943812.1">
    <property type="nucleotide sequence ID" value="NZ_CP157355.1"/>
</dbReference>
<dbReference type="PANTHER" id="PTHR39327">
    <property type="match status" value="1"/>
</dbReference>
<sequence>MPQIAAHHQPKSPRLRQLKWITLALGLACALTVSAGLTDFSSKLLNAVSRKWGTPAYQRLLAWQEVVQEQKPKAENQWTSSNNSATLNTLKITNAFFNRIPYYSDQTHWGTEDYWATPIEMLGSNGGDCEDYAAGKYFSLRELGAPVGQLRMVYVRALRRNEAHMVLAWYPTPEAEPLILDNLIGDIKPASQRTDLEPVYSFNDDDIWTGNTQRKGSASQIRFWRELKEKMAREQAM</sequence>
<proteinExistence type="predicted"/>